<dbReference type="Proteomes" id="UP000605970">
    <property type="component" value="Unassembled WGS sequence"/>
</dbReference>
<name>A0A8T0A2N6_9BILA</name>
<organism evidence="1 2">
    <name type="scientific">Meloidogyne graminicola</name>
    <dbReference type="NCBI Taxonomy" id="189291"/>
    <lineage>
        <taxon>Eukaryota</taxon>
        <taxon>Metazoa</taxon>
        <taxon>Ecdysozoa</taxon>
        <taxon>Nematoda</taxon>
        <taxon>Chromadorea</taxon>
        <taxon>Rhabditida</taxon>
        <taxon>Tylenchina</taxon>
        <taxon>Tylenchomorpha</taxon>
        <taxon>Tylenchoidea</taxon>
        <taxon>Meloidogynidae</taxon>
        <taxon>Meloidogyninae</taxon>
        <taxon>Meloidogyne</taxon>
    </lineage>
</organism>
<sequence length="62" mass="7097">MSRLIANNQLSSSFVAPSNVISSSNDPHLPQHYCKYKKLITQYYLLEGKINYTLTHVKVKDV</sequence>
<reference evidence="1" key="1">
    <citation type="journal article" date="2020" name="Ecol. Evol.">
        <title>Genome structure and content of the rice root-knot nematode (Meloidogyne graminicola).</title>
        <authorList>
            <person name="Phan N.T."/>
            <person name="Danchin E.G.J."/>
            <person name="Klopp C."/>
            <person name="Perfus-Barbeoch L."/>
            <person name="Kozlowski D.K."/>
            <person name="Koutsovoulos G.D."/>
            <person name="Lopez-Roques C."/>
            <person name="Bouchez O."/>
            <person name="Zahm M."/>
            <person name="Besnard G."/>
            <person name="Bellafiore S."/>
        </authorList>
    </citation>
    <scope>NUCLEOTIDE SEQUENCE</scope>
    <source>
        <strain evidence="1">VN-18</strain>
    </source>
</reference>
<dbReference type="AlphaFoldDB" id="A0A8T0A2N6"/>
<keyword evidence="2" id="KW-1185">Reference proteome</keyword>
<evidence type="ECO:0000313" key="1">
    <source>
        <dbReference type="EMBL" id="KAF7639675.1"/>
    </source>
</evidence>
<dbReference type="EMBL" id="JABEBT010000004">
    <property type="protein sequence ID" value="KAF7639675.1"/>
    <property type="molecule type" value="Genomic_DNA"/>
</dbReference>
<evidence type="ECO:0000313" key="2">
    <source>
        <dbReference type="Proteomes" id="UP000605970"/>
    </source>
</evidence>
<gene>
    <name evidence="1" type="ORF">Mgra_00001001</name>
</gene>
<comment type="caution">
    <text evidence="1">The sequence shown here is derived from an EMBL/GenBank/DDBJ whole genome shotgun (WGS) entry which is preliminary data.</text>
</comment>
<proteinExistence type="predicted"/>
<protein>
    <submittedName>
        <fullName evidence="1">Uncharacterized protein</fullName>
    </submittedName>
</protein>
<accession>A0A8T0A2N6</accession>